<feature type="transmembrane region" description="Helical" evidence="1">
    <location>
        <begin position="84"/>
        <end position="104"/>
    </location>
</feature>
<comment type="caution">
    <text evidence="2">The sequence shown here is derived from an EMBL/GenBank/DDBJ whole genome shotgun (WGS) entry which is preliminary data.</text>
</comment>
<accession>A0A8H7SGW3</accession>
<organism evidence="2 3">
    <name type="scientific">Thamnidium elegans</name>
    <dbReference type="NCBI Taxonomy" id="101142"/>
    <lineage>
        <taxon>Eukaryota</taxon>
        <taxon>Fungi</taxon>
        <taxon>Fungi incertae sedis</taxon>
        <taxon>Mucoromycota</taxon>
        <taxon>Mucoromycotina</taxon>
        <taxon>Mucoromycetes</taxon>
        <taxon>Mucorales</taxon>
        <taxon>Mucorineae</taxon>
        <taxon>Mucoraceae</taxon>
        <taxon>Thamnidium</taxon>
    </lineage>
</organism>
<sequence length="129" mass="14652">MPLVFLYREYPAFPIALVVIFSLATAVVLFSIFRGSTYRTPLVYSVLIAAISQLLCAILILIDFNTINYTAQLVFPLFYSLKPVYHLFYAIYVSFMFVPGLIAFGKISKKRNSKIGVFTSYFGYAWTAI</sequence>
<gene>
    <name evidence="2" type="ORF">INT48_000417</name>
</gene>
<evidence type="ECO:0000313" key="2">
    <source>
        <dbReference type="EMBL" id="KAG2230189.1"/>
    </source>
</evidence>
<keyword evidence="1" id="KW-0472">Membrane</keyword>
<name>A0A8H7SGW3_9FUNG</name>
<feature type="non-terminal residue" evidence="2">
    <location>
        <position position="129"/>
    </location>
</feature>
<evidence type="ECO:0000256" key="1">
    <source>
        <dbReference type="SAM" id="Phobius"/>
    </source>
</evidence>
<dbReference type="Proteomes" id="UP000613177">
    <property type="component" value="Unassembled WGS sequence"/>
</dbReference>
<keyword evidence="3" id="KW-1185">Reference proteome</keyword>
<reference evidence="2" key="1">
    <citation type="submission" date="2021-01" db="EMBL/GenBank/DDBJ databases">
        <title>Metabolic potential, ecology and presence of endohyphal bacteria is reflected in genomic diversity of Mucoromycotina.</title>
        <authorList>
            <person name="Muszewska A."/>
            <person name="Okrasinska A."/>
            <person name="Steczkiewicz K."/>
            <person name="Drgas O."/>
            <person name="Orlowska M."/>
            <person name="Perlinska-Lenart U."/>
            <person name="Aleksandrzak-Piekarczyk T."/>
            <person name="Szatraj K."/>
            <person name="Zielenkiewicz U."/>
            <person name="Pilsyk S."/>
            <person name="Malc E."/>
            <person name="Mieczkowski P."/>
            <person name="Kruszewska J.S."/>
            <person name="Biernat P."/>
            <person name="Pawlowska J."/>
        </authorList>
    </citation>
    <scope>NUCLEOTIDE SEQUENCE</scope>
    <source>
        <strain evidence="2">WA0000018081</strain>
    </source>
</reference>
<feature type="transmembrane region" description="Helical" evidence="1">
    <location>
        <begin position="12"/>
        <end position="33"/>
    </location>
</feature>
<feature type="transmembrane region" description="Helical" evidence="1">
    <location>
        <begin position="42"/>
        <end position="64"/>
    </location>
</feature>
<evidence type="ECO:0000313" key="3">
    <source>
        <dbReference type="Proteomes" id="UP000613177"/>
    </source>
</evidence>
<dbReference type="EMBL" id="JAEPRE010000217">
    <property type="protein sequence ID" value="KAG2230189.1"/>
    <property type="molecule type" value="Genomic_DNA"/>
</dbReference>
<protein>
    <submittedName>
        <fullName evidence="2">Uncharacterized protein</fullName>
    </submittedName>
</protein>
<dbReference type="AlphaFoldDB" id="A0A8H7SGW3"/>
<proteinExistence type="predicted"/>
<keyword evidence="1" id="KW-0812">Transmembrane</keyword>
<keyword evidence="1" id="KW-1133">Transmembrane helix</keyword>